<dbReference type="EMBL" id="CP036298">
    <property type="protein sequence ID" value="QDV24974.1"/>
    <property type="molecule type" value="Genomic_DNA"/>
</dbReference>
<keyword evidence="2" id="KW-1185">Reference proteome</keyword>
<dbReference type="Proteomes" id="UP000318017">
    <property type="component" value="Chromosome"/>
</dbReference>
<sequence>MSHKTLLTESPMLFPLSMSVDGEVIQLASLSEQDYRAASFLDHRILESGLRRGVVAWTALRQAAEGLPIRCHFIFHTSHAGSTLLSRLIGERDAFFSVREPEILRRLVVPSQRDRRPLFLGLWSRTFHPNQTAVIKATSWVNEIASDLLHTSPGSRCLLTYVSLPVFLSALLDGAMKDIEISFTQRLHRLQQHGVGLGIEATQLTPGERVAMSWLAEMLTLCNVQQAFPARSRWVSFDRFLEEPDEYFNQAVQHLEPQVRSVGGCTPAIMQRYAKQMSVSYDANFRQTMLLQSQKKHAMEIQRGLDWFHRLSLDSVHNLPPDALRPVE</sequence>
<dbReference type="KEGG" id="ahel:Q31a_32960"/>
<reference evidence="1 2" key="1">
    <citation type="submission" date="2019-02" db="EMBL/GenBank/DDBJ databases">
        <title>Deep-cultivation of Planctomycetes and their phenomic and genomic characterization uncovers novel biology.</title>
        <authorList>
            <person name="Wiegand S."/>
            <person name="Jogler M."/>
            <person name="Boedeker C."/>
            <person name="Pinto D."/>
            <person name="Vollmers J."/>
            <person name="Rivas-Marin E."/>
            <person name="Kohn T."/>
            <person name="Peeters S.H."/>
            <person name="Heuer A."/>
            <person name="Rast P."/>
            <person name="Oberbeckmann S."/>
            <person name="Bunk B."/>
            <person name="Jeske O."/>
            <person name="Meyerdierks A."/>
            <person name="Storesund J.E."/>
            <person name="Kallscheuer N."/>
            <person name="Luecker S."/>
            <person name="Lage O.M."/>
            <person name="Pohl T."/>
            <person name="Merkel B.J."/>
            <person name="Hornburger P."/>
            <person name="Mueller R.-W."/>
            <person name="Bruemmer F."/>
            <person name="Labrenz M."/>
            <person name="Spormann A.M."/>
            <person name="Op den Camp H."/>
            <person name="Overmann J."/>
            <person name="Amann R."/>
            <person name="Jetten M.S.M."/>
            <person name="Mascher T."/>
            <person name="Medema M.H."/>
            <person name="Devos D.P."/>
            <person name="Kaster A.-K."/>
            <person name="Ovreas L."/>
            <person name="Rohde M."/>
            <person name="Galperin M.Y."/>
            <person name="Jogler C."/>
        </authorList>
    </citation>
    <scope>NUCLEOTIDE SEQUENCE [LARGE SCALE GENOMIC DNA]</scope>
    <source>
        <strain evidence="1 2">Q31a</strain>
    </source>
</reference>
<accession>A0A518G8Q6</accession>
<dbReference type="AlphaFoldDB" id="A0A518G8Q6"/>
<proteinExistence type="predicted"/>
<name>A0A518G8Q6_9BACT</name>
<evidence type="ECO:0008006" key="3">
    <source>
        <dbReference type="Google" id="ProtNLM"/>
    </source>
</evidence>
<evidence type="ECO:0000313" key="2">
    <source>
        <dbReference type="Proteomes" id="UP000318017"/>
    </source>
</evidence>
<evidence type="ECO:0000313" key="1">
    <source>
        <dbReference type="EMBL" id="QDV24974.1"/>
    </source>
</evidence>
<protein>
    <recommendedName>
        <fullName evidence="3">Sulfotransferase family protein</fullName>
    </recommendedName>
</protein>
<gene>
    <name evidence="1" type="ORF">Q31a_32960</name>
</gene>
<organism evidence="1 2">
    <name type="scientific">Aureliella helgolandensis</name>
    <dbReference type="NCBI Taxonomy" id="2527968"/>
    <lineage>
        <taxon>Bacteria</taxon>
        <taxon>Pseudomonadati</taxon>
        <taxon>Planctomycetota</taxon>
        <taxon>Planctomycetia</taxon>
        <taxon>Pirellulales</taxon>
        <taxon>Pirellulaceae</taxon>
        <taxon>Aureliella</taxon>
    </lineage>
</organism>